<evidence type="ECO:0000313" key="9">
    <source>
        <dbReference type="EMBL" id="PVX81692.1"/>
    </source>
</evidence>
<evidence type="ECO:0000256" key="4">
    <source>
        <dbReference type="ARBA" id="ARBA00022692"/>
    </source>
</evidence>
<feature type="transmembrane region" description="Helical" evidence="7">
    <location>
        <begin position="34"/>
        <end position="58"/>
    </location>
</feature>
<sequence>MSRGLPALSPPVAGAQPARRAAGITGVLLRERSVVVGLLIVVCVVAAALAAPLVAAWLGHGPTQQFRDTALSEMGLPVGPSRAFPFGADDNGRDVFVRTLYGARLSLLIALPATTLAMVVGTMIGLVAGYLGGNADRILSQAIDVTLSFPFVVTSLSLIAFARGADGTSVVNPATLVIVVIALFSWTYFARLVRGLTLALRSQPFVEAAAMTGAGRLRILWREILPNIAPAVIVYWAVQLPNNIIAEATLSFLGVGVQAPTASLGNMIADAQRSSMYQVQPWFLLGPGIMLFLIVVGFNSLSSGLRDVLDPSRR</sequence>
<evidence type="ECO:0000256" key="6">
    <source>
        <dbReference type="ARBA" id="ARBA00023136"/>
    </source>
</evidence>
<evidence type="ECO:0000256" key="5">
    <source>
        <dbReference type="ARBA" id="ARBA00022989"/>
    </source>
</evidence>
<feature type="transmembrane region" description="Helical" evidence="7">
    <location>
        <begin position="143"/>
        <end position="162"/>
    </location>
</feature>
<keyword evidence="6 7" id="KW-0472">Membrane</keyword>
<keyword evidence="10" id="KW-1185">Reference proteome</keyword>
<reference evidence="9 10" key="1">
    <citation type="submission" date="2018-05" db="EMBL/GenBank/DDBJ databases">
        <title>Genomic Encyclopedia of Type Strains, Phase IV (KMG-V): Genome sequencing to study the core and pangenomes of soil and plant-associated prokaryotes.</title>
        <authorList>
            <person name="Whitman W."/>
        </authorList>
    </citation>
    <scope>NUCLEOTIDE SEQUENCE [LARGE SCALE GENOMIC DNA]</scope>
    <source>
        <strain evidence="9 10">SCZa-39</strain>
    </source>
</reference>
<evidence type="ECO:0000256" key="7">
    <source>
        <dbReference type="RuleBase" id="RU363032"/>
    </source>
</evidence>
<protein>
    <submittedName>
        <fullName evidence="9">Peptide/nickel transport system permease protein</fullName>
    </submittedName>
</protein>
<accession>A0ABX5KNC9</accession>
<dbReference type="InterPro" id="IPR050366">
    <property type="entry name" value="BP-dependent_transpt_permease"/>
</dbReference>
<feature type="transmembrane region" description="Helical" evidence="7">
    <location>
        <begin position="174"/>
        <end position="193"/>
    </location>
</feature>
<dbReference type="InterPro" id="IPR000515">
    <property type="entry name" value="MetI-like"/>
</dbReference>
<comment type="similarity">
    <text evidence="7">Belongs to the binding-protein-dependent transport system permease family.</text>
</comment>
<keyword evidence="3" id="KW-1003">Cell membrane</keyword>
<evidence type="ECO:0000256" key="2">
    <source>
        <dbReference type="ARBA" id="ARBA00022448"/>
    </source>
</evidence>
<organism evidence="9 10">
    <name type="scientific">Paraburkholderia unamae</name>
    <dbReference type="NCBI Taxonomy" id="219649"/>
    <lineage>
        <taxon>Bacteria</taxon>
        <taxon>Pseudomonadati</taxon>
        <taxon>Pseudomonadota</taxon>
        <taxon>Betaproteobacteria</taxon>
        <taxon>Burkholderiales</taxon>
        <taxon>Burkholderiaceae</taxon>
        <taxon>Paraburkholderia</taxon>
    </lineage>
</organism>
<evidence type="ECO:0000256" key="1">
    <source>
        <dbReference type="ARBA" id="ARBA00004651"/>
    </source>
</evidence>
<proteinExistence type="inferred from homology"/>
<dbReference type="Proteomes" id="UP000245712">
    <property type="component" value="Unassembled WGS sequence"/>
</dbReference>
<comment type="caution">
    <text evidence="9">The sequence shown here is derived from an EMBL/GenBank/DDBJ whole genome shotgun (WGS) entry which is preliminary data.</text>
</comment>
<feature type="transmembrane region" description="Helical" evidence="7">
    <location>
        <begin position="281"/>
        <end position="301"/>
    </location>
</feature>
<dbReference type="Pfam" id="PF00528">
    <property type="entry name" value="BPD_transp_1"/>
    <property type="match status" value="1"/>
</dbReference>
<evidence type="ECO:0000259" key="8">
    <source>
        <dbReference type="PROSITE" id="PS50928"/>
    </source>
</evidence>
<evidence type="ECO:0000313" key="10">
    <source>
        <dbReference type="Proteomes" id="UP000245712"/>
    </source>
</evidence>
<feature type="domain" description="ABC transmembrane type-1" evidence="8">
    <location>
        <begin position="103"/>
        <end position="302"/>
    </location>
</feature>
<dbReference type="PANTHER" id="PTHR43386:SF1">
    <property type="entry name" value="D,D-DIPEPTIDE TRANSPORT SYSTEM PERMEASE PROTEIN DDPC-RELATED"/>
    <property type="match status" value="1"/>
</dbReference>
<keyword evidence="5 7" id="KW-1133">Transmembrane helix</keyword>
<gene>
    <name evidence="9" type="ORF">C7402_11096</name>
</gene>
<dbReference type="PROSITE" id="PS50928">
    <property type="entry name" value="ABC_TM1"/>
    <property type="match status" value="1"/>
</dbReference>
<dbReference type="RefSeq" id="WP_116611995.1">
    <property type="nucleotide sequence ID" value="NZ_QEOB01000010.1"/>
</dbReference>
<dbReference type="CDD" id="cd06261">
    <property type="entry name" value="TM_PBP2"/>
    <property type="match status" value="1"/>
</dbReference>
<evidence type="ECO:0000256" key="3">
    <source>
        <dbReference type="ARBA" id="ARBA00022475"/>
    </source>
</evidence>
<dbReference type="EMBL" id="QEOB01000010">
    <property type="protein sequence ID" value="PVX81692.1"/>
    <property type="molecule type" value="Genomic_DNA"/>
</dbReference>
<keyword evidence="4 7" id="KW-0812">Transmembrane</keyword>
<comment type="subcellular location">
    <subcellularLocation>
        <location evidence="1 7">Cell membrane</location>
        <topology evidence="1 7">Multi-pass membrane protein</topology>
    </subcellularLocation>
</comment>
<keyword evidence="2 7" id="KW-0813">Transport</keyword>
<dbReference type="PANTHER" id="PTHR43386">
    <property type="entry name" value="OLIGOPEPTIDE TRANSPORT SYSTEM PERMEASE PROTEIN APPC"/>
    <property type="match status" value="1"/>
</dbReference>
<name>A0ABX5KNC9_9BURK</name>
<feature type="transmembrane region" description="Helical" evidence="7">
    <location>
        <begin position="105"/>
        <end position="131"/>
    </location>
</feature>
<dbReference type="Gene3D" id="1.10.3720.10">
    <property type="entry name" value="MetI-like"/>
    <property type="match status" value="1"/>
</dbReference>
<dbReference type="SUPFAM" id="SSF161098">
    <property type="entry name" value="MetI-like"/>
    <property type="match status" value="1"/>
</dbReference>
<dbReference type="InterPro" id="IPR035906">
    <property type="entry name" value="MetI-like_sf"/>
</dbReference>